<dbReference type="GO" id="GO:0016702">
    <property type="term" value="F:oxidoreductase activity, acting on single donors with incorporation of molecular oxygen, incorporation of two atoms of oxygen"/>
    <property type="evidence" value="ECO:0007669"/>
    <property type="project" value="InterPro"/>
</dbReference>
<dbReference type="Gene3D" id="2.60.120.10">
    <property type="entry name" value="Jelly Rolls"/>
    <property type="match status" value="1"/>
</dbReference>
<dbReference type="Pfam" id="PF07847">
    <property type="entry name" value="PCO_ADO"/>
    <property type="match status" value="1"/>
</dbReference>
<sequence length="228" mass="25939">MMADRRTLRLTLQAISQLCSSLKHKYDADVVTEIRRLVSTISTDSLEIRLPHPSPERYELYGKLYGADVYEDSTMSCVVFGMKHEGGKIPLHDHQHSFGFIRVLRGSLRIRSFSFVQDENKKERNLVSARFEGEQEVGVSKSDDPDSVVFLDPIQGNIHEVTALEPGTAFCDVLAPGYVHPINCVYYEETESIQKPGQLTHLRAVPPPRDYVTEPLWYRTMGQLFPVQ</sequence>
<dbReference type="PANTHER" id="PTHR22966">
    <property type="entry name" value="2-AMINOETHANETHIOL DIOXYGENASE"/>
    <property type="match status" value="1"/>
</dbReference>
<dbReference type="PANTHER" id="PTHR22966:SF61">
    <property type="entry name" value="2-AMINOETHANETHIOL DIOXYGENASE"/>
    <property type="match status" value="1"/>
</dbReference>
<dbReference type="EMBL" id="CAJFCV020000005">
    <property type="protein sequence ID" value="CAG9124250.1"/>
    <property type="molecule type" value="Genomic_DNA"/>
</dbReference>
<reference evidence="5" key="2">
    <citation type="submission" date="2020-08" db="EMBL/GenBank/DDBJ databases">
        <authorList>
            <person name="Kikuchi T."/>
        </authorList>
    </citation>
    <scope>NUCLEOTIDE SEQUENCE</scope>
    <source>
        <strain evidence="4">Ka4C1</strain>
    </source>
</reference>
<keyword evidence="3" id="KW-0408">Iron</keyword>
<organism evidence="6 8">
    <name type="scientific">Bursaphelenchus xylophilus</name>
    <name type="common">Pinewood nematode worm</name>
    <name type="synonym">Aphelenchoides xylophilus</name>
    <dbReference type="NCBI Taxonomy" id="6326"/>
    <lineage>
        <taxon>Eukaryota</taxon>
        <taxon>Metazoa</taxon>
        <taxon>Ecdysozoa</taxon>
        <taxon>Nematoda</taxon>
        <taxon>Chromadorea</taxon>
        <taxon>Rhabditida</taxon>
        <taxon>Tylenchina</taxon>
        <taxon>Tylenchomorpha</taxon>
        <taxon>Aphelenchoidea</taxon>
        <taxon>Aphelenchoididae</taxon>
        <taxon>Bursaphelenchus</taxon>
    </lineage>
</organism>
<evidence type="ECO:0000313" key="8">
    <source>
        <dbReference type="WBParaSite" id="BXY_0235700.1"/>
    </source>
</evidence>
<dbReference type="eggNOG" id="ENOG502SZQF">
    <property type="taxonomic scope" value="Eukaryota"/>
</dbReference>
<dbReference type="AlphaFoldDB" id="A0A1I7RNS0"/>
<evidence type="ECO:0000256" key="2">
    <source>
        <dbReference type="ARBA" id="ARBA00023002"/>
    </source>
</evidence>
<dbReference type="Proteomes" id="UP000095284">
    <property type="component" value="Unplaced"/>
</dbReference>
<dbReference type="OrthoDB" id="271433at2759"/>
<evidence type="ECO:0000256" key="1">
    <source>
        <dbReference type="ARBA" id="ARBA00022723"/>
    </source>
</evidence>
<dbReference type="InterPro" id="IPR011051">
    <property type="entry name" value="RmlC_Cupin_sf"/>
</dbReference>
<gene>
    <name evidence="4" type="ORF">BXYJ_LOCUS12283</name>
</gene>
<dbReference type="EMBL" id="CAJFDI010000005">
    <property type="protein sequence ID" value="CAD5232192.1"/>
    <property type="molecule type" value="Genomic_DNA"/>
</dbReference>
<evidence type="ECO:0000313" key="7">
    <source>
        <dbReference type="Proteomes" id="UP000659654"/>
    </source>
</evidence>
<name>A0A1I7RNS0_BURXY</name>
<protein>
    <submittedName>
        <fullName evidence="4">(pine wood nematode) hypothetical protein</fullName>
    </submittedName>
</protein>
<dbReference type="InterPro" id="IPR012864">
    <property type="entry name" value="PCO/ADO"/>
</dbReference>
<keyword evidence="7" id="KW-1185">Reference proteome</keyword>
<dbReference type="SMR" id="A0A1I7RNS0"/>
<dbReference type="Proteomes" id="UP000582659">
    <property type="component" value="Unassembled WGS sequence"/>
</dbReference>
<evidence type="ECO:0000313" key="6">
    <source>
        <dbReference type="Proteomes" id="UP000095284"/>
    </source>
</evidence>
<keyword evidence="1" id="KW-0479">Metal-binding</keyword>
<dbReference type="Proteomes" id="UP000659654">
    <property type="component" value="Unassembled WGS sequence"/>
</dbReference>
<dbReference type="CDD" id="cd20289">
    <property type="entry name" value="cupin_ADO"/>
    <property type="match status" value="1"/>
</dbReference>
<dbReference type="GO" id="GO:0046872">
    <property type="term" value="F:metal ion binding"/>
    <property type="evidence" value="ECO:0007669"/>
    <property type="project" value="UniProtKB-KW"/>
</dbReference>
<reference evidence="8" key="1">
    <citation type="submission" date="2016-11" db="UniProtKB">
        <authorList>
            <consortium name="WormBaseParasite"/>
        </authorList>
    </citation>
    <scope>IDENTIFICATION</scope>
</reference>
<evidence type="ECO:0000313" key="5">
    <source>
        <dbReference type="EMBL" id="CAG9124250.1"/>
    </source>
</evidence>
<dbReference type="SUPFAM" id="SSF51182">
    <property type="entry name" value="RmlC-like cupins"/>
    <property type="match status" value="1"/>
</dbReference>
<dbReference type="GO" id="GO:0005739">
    <property type="term" value="C:mitochondrion"/>
    <property type="evidence" value="ECO:0007669"/>
    <property type="project" value="TreeGrafter"/>
</dbReference>
<keyword evidence="2" id="KW-0560">Oxidoreductase</keyword>
<dbReference type="InterPro" id="IPR014710">
    <property type="entry name" value="RmlC-like_jellyroll"/>
</dbReference>
<proteinExistence type="predicted"/>
<dbReference type="WBParaSite" id="BXY_0235700.1">
    <property type="protein sequence ID" value="BXY_0235700.1"/>
    <property type="gene ID" value="BXY_0235700"/>
</dbReference>
<evidence type="ECO:0000313" key="4">
    <source>
        <dbReference type="EMBL" id="CAD5232192.1"/>
    </source>
</evidence>
<accession>A0A1I7RNS0</accession>
<evidence type="ECO:0000256" key="3">
    <source>
        <dbReference type="ARBA" id="ARBA00023004"/>
    </source>
</evidence>